<evidence type="ECO:0008006" key="4">
    <source>
        <dbReference type="Google" id="ProtNLM"/>
    </source>
</evidence>
<dbReference type="Proteomes" id="UP000323632">
    <property type="component" value="Unassembled WGS sequence"/>
</dbReference>
<dbReference type="EMBL" id="VWSH01000002">
    <property type="protein sequence ID" value="KAA5534861.1"/>
    <property type="molecule type" value="Genomic_DNA"/>
</dbReference>
<keyword evidence="1" id="KW-0472">Membrane</keyword>
<dbReference type="AlphaFoldDB" id="A0A5M6CI25"/>
<keyword evidence="1" id="KW-1133">Transmembrane helix</keyword>
<name>A0A5M6CI25_9BACT</name>
<keyword evidence="1" id="KW-0812">Transmembrane</keyword>
<sequence length="134" mass="15474">MTTLQITRPSEWQNRIRKYKVYIDNEQVGILSNGETKDFFPTEGAHTIHVKMGWYGSAPYHCNLNKEDIQYLKVSSSAMAKWLPFSLIPFVLLHVFFKDVIGEGLSLLFFIPVLLIVIYLLTLGRNKYLTLTAF</sequence>
<dbReference type="RefSeq" id="WP_150032540.1">
    <property type="nucleotide sequence ID" value="NZ_VWSH01000002.1"/>
</dbReference>
<gene>
    <name evidence="2" type="ORF">F0919_09670</name>
</gene>
<evidence type="ECO:0000256" key="1">
    <source>
        <dbReference type="SAM" id="Phobius"/>
    </source>
</evidence>
<reference evidence="2 3" key="1">
    <citation type="submission" date="2019-09" db="EMBL/GenBank/DDBJ databases">
        <title>Genome sequence and assembly of Taibaiella sp.</title>
        <authorList>
            <person name="Chhetri G."/>
        </authorList>
    </citation>
    <scope>NUCLEOTIDE SEQUENCE [LARGE SCALE GENOMIC DNA]</scope>
    <source>
        <strain evidence="2 3">KVB11</strain>
    </source>
</reference>
<accession>A0A5M6CI25</accession>
<organism evidence="2 3">
    <name type="scientific">Taibaiella lutea</name>
    <dbReference type="NCBI Taxonomy" id="2608001"/>
    <lineage>
        <taxon>Bacteria</taxon>
        <taxon>Pseudomonadati</taxon>
        <taxon>Bacteroidota</taxon>
        <taxon>Chitinophagia</taxon>
        <taxon>Chitinophagales</taxon>
        <taxon>Chitinophagaceae</taxon>
        <taxon>Taibaiella</taxon>
    </lineage>
</organism>
<feature type="transmembrane region" description="Helical" evidence="1">
    <location>
        <begin position="107"/>
        <end position="124"/>
    </location>
</feature>
<protein>
    <recommendedName>
        <fullName evidence="4">PEGA domain-containing protein</fullName>
    </recommendedName>
</protein>
<evidence type="ECO:0000313" key="2">
    <source>
        <dbReference type="EMBL" id="KAA5534861.1"/>
    </source>
</evidence>
<comment type="caution">
    <text evidence="2">The sequence shown here is derived from an EMBL/GenBank/DDBJ whole genome shotgun (WGS) entry which is preliminary data.</text>
</comment>
<keyword evidence="3" id="KW-1185">Reference proteome</keyword>
<evidence type="ECO:0000313" key="3">
    <source>
        <dbReference type="Proteomes" id="UP000323632"/>
    </source>
</evidence>
<feature type="transmembrane region" description="Helical" evidence="1">
    <location>
        <begin position="82"/>
        <end position="101"/>
    </location>
</feature>
<proteinExistence type="predicted"/>